<evidence type="ECO:0000313" key="1">
    <source>
        <dbReference type="EMBL" id="MBB5514702.1"/>
    </source>
</evidence>
<organism evidence="1 2">
    <name type="scientific">Rubricella aquisinus</name>
    <dbReference type="NCBI Taxonomy" id="2028108"/>
    <lineage>
        <taxon>Bacteria</taxon>
        <taxon>Pseudomonadati</taxon>
        <taxon>Pseudomonadota</taxon>
        <taxon>Alphaproteobacteria</taxon>
        <taxon>Rhodobacterales</taxon>
        <taxon>Paracoccaceae</taxon>
        <taxon>Rubricella</taxon>
    </lineage>
</organism>
<evidence type="ECO:0000313" key="2">
    <source>
        <dbReference type="Proteomes" id="UP000553766"/>
    </source>
</evidence>
<dbReference type="AlphaFoldDB" id="A0A840WM23"/>
<comment type="caution">
    <text evidence="1">The sequence shown here is derived from an EMBL/GenBank/DDBJ whole genome shotgun (WGS) entry which is preliminary data.</text>
</comment>
<sequence length="203" mass="22143">MAHEGKPAVTLHFTVSPGDAPHLTDVICLLNETSAEITLGEGHPAELAAEVVSALAPHLDMAKARTNYQVRDFRLDLGAFWLDGLSIQAERSTVTVSFRYAGGNPLAIFAPINGARESAIHDLARAVDDAIERLYVPLVNLDTALDAVMDVADEAEIMRLHREILSLKSDIEAAKFGFERALRDGTGDRLRKITLEARHDPKP</sequence>
<protein>
    <submittedName>
        <fullName evidence="1">Uncharacterized protein</fullName>
    </submittedName>
</protein>
<proteinExistence type="predicted"/>
<keyword evidence="2" id="KW-1185">Reference proteome</keyword>
<accession>A0A840WM23</accession>
<gene>
    <name evidence="1" type="ORF">FHS89_000708</name>
</gene>
<name>A0A840WM23_9RHOB</name>
<reference evidence="1 2" key="1">
    <citation type="submission" date="2020-08" db="EMBL/GenBank/DDBJ databases">
        <title>Genomic Encyclopedia of Type Strains, Phase IV (KMG-IV): sequencing the most valuable type-strain genomes for metagenomic binning, comparative biology and taxonomic classification.</title>
        <authorList>
            <person name="Goeker M."/>
        </authorList>
    </citation>
    <scope>NUCLEOTIDE SEQUENCE [LARGE SCALE GENOMIC DNA]</scope>
    <source>
        <strain evidence="1 2">DSM 103377</strain>
    </source>
</reference>
<dbReference type="EMBL" id="JACIJS010000002">
    <property type="protein sequence ID" value="MBB5514702.1"/>
    <property type="molecule type" value="Genomic_DNA"/>
</dbReference>
<dbReference type="RefSeq" id="WP_184008599.1">
    <property type="nucleotide sequence ID" value="NZ_JACIJS010000002.1"/>
</dbReference>
<dbReference type="Proteomes" id="UP000553766">
    <property type="component" value="Unassembled WGS sequence"/>
</dbReference>